<keyword evidence="1" id="KW-0812">Transmembrane</keyword>
<evidence type="ECO:0000313" key="2">
    <source>
        <dbReference type="EMBL" id="TYO65550.1"/>
    </source>
</evidence>
<accession>A0A5S4YMG0</accession>
<name>A0A5S4YMG0_9BRAD</name>
<reference evidence="2 3" key="1">
    <citation type="submission" date="2019-08" db="EMBL/GenBank/DDBJ databases">
        <title>Bradyrhizobium hipponensis sp. nov., a rhizobium isolated from a Lupinus angustifolius root nodule in Tunisia.</title>
        <authorList>
            <person name="Off K."/>
            <person name="Rejili M."/>
            <person name="Mars M."/>
            <person name="Brachmann A."/>
            <person name="Marin M."/>
        </authorList>
    </citation>
    <scope>NUCLEOTIDE SEQUENCE [LARGE SCALE GENOMIC DNA]</scope>
    <source>
        <strain evidence="3">aSej3</strain>
    </source>
</reference>
<evidence type="ECO:0000313" key="3">
    <source>
        <dbReference type="Proteomes" id="UP000324797"/>
    </source>
</evidence>
<organism evidence="2 3">
    <name type="scientific">Bradyrhizobium hipponense</name>
    <dbReference type="NCBI Taxonomy" id="2605638"/>
    <lineage>
        <taxon>Bacteria</taxon>
        <taxon>Pseudomonadati</taxon>
        <taxon>Pseudomonadota</taxon>
        <taxon>Alphaproteobacteria</taxon>
        <taxon>Hyphomicrobiales</taxon>
        <taxon>Nitrobacteraceae</taxon>
        <taxon>Bradyrhizobium</taxon>
    </lineage>
</organism>
<dbReference type="EMBL" id="VSTH01000051">
    <property type="protein sequence ID" value="TYO65550.1"/>
    <property type="molecule type" value="Genomic_DNA"/>
</dbReference>
<evidence type="ECO:0000256" key="1">
    <source>
        <dbReference type="SAM" id="Phobius"/>
    </source>
</evidence>
<sequence length="111" mass="12273">MALADVTLETVLSLAGPTIAAAGFVSGVWYRMETKVETVRRDATTAVHAVEKELAEFKLKVAEEYASWETVKAIEARLTERMDMLSENVMKMPDAIVGRIVDMVKLAQLKS</sequence>
<gene>
    <name evidence="2" type="ORF">FXV83_16595</name>
</gene>
<feature type="transmembrane region" description="Helical" evidence="1">
    <location>
        <begin position="12"/>
        <end position="30"/>
    </location>
</feature>
<protein>
    <submittedName>
        <fullName evidence="2">Uncharacterized protein</fullName>
    </submittedName>
</protein>
<dbReference type="RefSeq" id="WP_148740484.1">
    <property type="nucleotide sequence ID" value="NZ_VSTH01000051.1"/>
</dbReference>
<keyword evidence="1" id="KW-1133">Transmembrane helix</keyword>
<comment type="caution">
    <text evidence="2">The sequence shown here is derived from an EMBL/GenBank/DDBJ whole genome shotgun (WGS) entry which is preliminary data.</text>
</comment>
<keyword evidence="3" id="KW-1185">Reference proteome</keyword>
<dbReference type="AlphaFoldDB" id="A0A5S4YMG0"/>
<dbReference type="Proteomes" id="UP000324797">
    <property type="component" value="Unassembled WGS sequence"/>
</dbReference>
<keyword evidence="1" id="KW-0472">Membrane</keyword>
<proteinExistence type="predicted"/>